<evidence type="ECO:0000313" key="2">
    <source>
        <dbReference type="Proteomes" id="UP000014974"/>
    </source>
</evidence>
<dbReference type="EMBL" id="ATNM01000021">
    <property type="protein sequence ID" value="EPR71290.1"/>
    <property type="molecule type" value="Genomic_DNA"/>
</dbReference>
<name>S7VM80_9BACT</name>
<dbReference type="STRING" id="641524.ADICYQ_0516"/>
<proteinExistence type="predicted"/>
<comment type="caution">
    <text evidence="1">The sequence shown here is derived from an EMBL/GenBank/DDBJ whole genome shotgun (WGS) entry which is preliminary data.</text>
</comment>
<sequence>MEAEGGETEITFTNGDWNISEVLNKNGNVNIHGDIYSQNGEIIQENKTLALEDQGKIVADWNDKGFVITRKTPSSLKIEVMENSTGEEFNFALVLNSGQVIKNINVTQKISQGYKFDGIEIILKEGDGDSLFVKKRHKF</sequence>
<dbReference type="AlphaFoldDB" id="S7VM80"/>
<gene>
    <name evidence="1" type="ORF">ADICYQ_0516</name>
</gene>
<protein>
    <submittedName>
        <fullName evidence="1">Uncharacterized protein</fullName>
    </submittedName>
</protein>
<evidence type="ECO:0000313" key="1">
    <source>
        <dbReference type="EMBL" id="EPR71290.1"/>
    </source>
</evidence>
<organism evidence="1 2">
    <name type="scientific">Cyclobacterium qasimii M12-11B</name>
    <dbReference type="NCBI Taxonomy" id="641524"/>
    <lineage>
        <taxon>Bacteria</taxon>
        <taxon>Pseudomonadati</taxon>
        <taxon>Bacteroidota</taxon>
        <taxon>Cytophagia</taxon>
        <taxon>Cytophagales</taxon>
        <taxon>Cyclobacteriaceae</taxon>
        <taxon>Cyclobacterium</taxon>
    </lineage>
</organism>
<reference evidence="1 2" key="1">
    <citation type="journal article" date="2013" name="Genome Announc.">
        <title>Draft Genome Sequence of Cyclobacterium qasimii Strain M12-11BT, Isolated from Arctic Marine Sediment.</title>
        <authorList>
            <person name="Shivaji S."/>
            <person name="Ara S."/>
            <person name="Singh A."/>
            <person name="Kumar Pinnaka A."/>
        </authorList>
    </citation>
    <scope>NUCLEOTIDE SEQUENCE [LARGE SCALE GENOMIC DNA]</scope>
    <source>
        <strain evidence="1 2">M12-11B</strain>
    </source>
</reference>
<dbReference type="Proteomes" id="UP000014974">
    <property type="component" value="Unassembled WGS sequence"/>
</dbReference>
<accession>S7VM80</accession>